<organism evidence="1 2">
    <name type="scientific">Symbiodinium necroappetens</name>
    <dbReference type="NCBI Taxonomy" id="1628268"/>
    <lineage>
        <taxon>Eukaryota</taxon>
        <taxon>Sar</taxon>
        <taxon>Alveolata</taxon>
        <taxon>Dinophyceae</taxon>
        <taxon>Suessiales</taxon>
        <taxon>Symbiodiniaceae</taxon>
        <taxon>Symbiodinium</taxon>
    </lineage>
</organism>
<reference evidence="1" key="1">
    <citation type="submission" date="2021-02" db="EMBL/GenBank/DDBJ databases">
        <authorList>
            <person name="Dougan E. K."/>
            <person name="Rhodes N."/>
            <person name="Thang M."/>
            <person name="Chan C."/>
        </authorList>
    </citation>
    <scope>NUCLEOTIDE SEQUENCE</scope>
</reference>
<comment type="caution">
    <text evidence="1">The sequence shown here is derived from an EMBL/GenBank/DDBJ whole genome shotgun (WGS) entry which is preliminary data.</text>
</comment>
<accession>A0A812XIH5</accession>
<keyword evidence="2" id="KW-1185">Reference proteome</keyword>
<dbReference type="AlphaFoldDB" id="A0A812XIH5"/>
<evidence type="ECO:0000313" key="1">
    <source>
        <dbReference type="EMBL" id="CAE7733173.1"/>
    </source>
</evidence>
<dbReference type="EMBL" id="CAJNJA010037440">
    <property type="protein sequence ID" value="CAE7733173.1"/>
    <property type="molecule type" value="Genomic_DNA"/>
</dbReference>
<protein>
    <submittedName>
        <fullName evidence="1">Uncharacterized protein</fullName>
    </submittedName>
</protein>
<sequence>MGRSEVFYDAVQSGGRSTSTLLVPAAVCTRSQVLPHFLDTPQIRLEARNRASADFSSFLESKDLAKQAGHDADGALDLAYNAEVQTFRADEKVEDSEEQVEAAEGWEEYELCPGFEMV</sequence>
<dbReference type="Proteomes" id="UP000601435">
    <property type="component" value="Unassembled WGS sequence"/>
</dbReference>
<evidence type="ECO:0000313" key="2">
    <source>
        <dbReference type="Proteomes" id="UP000601435"/>
    </source>
</evidence>
<gene>
    <name evidence="1" type="ORF">SNEC2469_LOCUS21193</name>
</gene>
<feature type="non-terminal residue" evidence="1">
    <location>
        <position position="1"/>
    </location>
</feature>
<name>A0A812XIH5_9DINO</name>
<proteinExistence type="predicted"/>
<dbReference type="OrthoDB" id="438182at2759"/>